<protein>
    <submittedName>
        <fullName evidence="1">Uncharacterized protein</fullName>
    </submittedName>
</protein>
<sequence>MSNIALSQKSVKLMKLCDQKGFDSLDDLLLLALLNSACPGICMTEGCDHTAEMEPDQDQGFCEACGGNTVVSILVLADLI</sequence>
<dbReference type="EMBL" id="JBGBZA010000002">
    <property type="protein sequence ID" value="MEY9320428.1"/>
    <property type="molecule type" value="Genomic_DNA"/>
</dbReference>
<comment type="caution">
    <text evidence="1">The sequence shown here is derived from an EMBL/GenBank/DDBJ whole genome shotgun (WGS) entry which is preliminary data.</text>
</comment>
<evidence type="ECO:0000313" key="1">
    <source>
        <dbReference type="EMBL" id="MEY9320428.1"/>
    </source>
</evidence>
<keyword evidence="2" id="KW-1185">Reference proteome</keyword>
<dbReference type="Proteomes" id="UP001565471">
    <property type="component" value="Unassembled WGS sequence"/>
</dbReference>
<organism evidence="1 2">
    <name type="scientific">Bradyrhizobium elkanii</name>
    <dbReference type="NCBI Taxonomy" id="29448"/>
    <lineage>
        <taxon>Bacteria</taxon>
        <taxon>Pseudomonadati</taxon>
        <taxon>Pseudomonadota</taxon>
        <taxon>Alphaproteobacteria</taxon>
        <taxon>Hyphomicrobiales</taxon>
        <taxon>Nitrobacteraceae</taxon>
        <taxon>Bradyrhizobium</taxon>
    </lineage>
</organism>
<evidence type="ECO:0000313" key="2">
    <source>
        <dbReference type="Proteomes" id="UP001565471"/>
    </source>
</evidence>
<gene>
    <name evidence="1" type="ORF">ABIF29_007227</name>
</gene>
<reference evidence="1 2" key="1">
    <citation type="submission" date="2024-07" db="EMBL/GenBank/DDBJ databases">
        <title>Genomic Encyclopedia of Type Strains, Phase V (KMG-V): Genome sequencing to study the core and pangenomes of soil and plant-associated prokaryotes.</title>
        <authorList>
            <person name="Whitman W."/>
        </authorList>
    </citation>
    <scope>NUCLEOTIDE SEQUENCE [LARGE SCALE GENOMIC DNA]</scope>
    <source>
        <strain evidence="1 2">USDA 415</strain>
    </source>
</reference>
<proteinExistence type="predicted"/>
<accession>A0ABV4FAF8</accession>
<dbReference type="RefSeq" id="WP_253576797.1">
    <property type="nucleotide sequence ID" value="NZ_CP126026.1"/>
</dbReference>
<name>A0ABV4FAF8_BRAEL</name>